<gene>
    <name evidence="1" type="ORF">SNE40_012478</name>
</gene>
<dbReference type="PANTHER" id="PTHR37445:SF3">
    <property type="entry name" value="ZINC FINGER PHD-TYPE DOMAIN-CONTAINING PROTEIN"/>
    <property type="match status" value="1"/>
</dbReference>
<dbReference type="AlphaFoldDB" id="A0AAN8JUJ6"/>
<organism evidence="1 2">
    <name type="scientific">Patella caerulea</name>
    <name type="common">Rayed Mediterranean limpet</name>
    <dbReference type="NCBI Taxonomy" id="87958"/>
    <lineage>
        <taxon>Eukaryota</taxon>
        <taxon>Metazoa</taxon>
        <taxon>Spiralia</taxon>
        <taxon>Lophotrochozoa</taxon>
        <taxon>Mollusca</taxon>
        <taxon>Gastropoda</taxon>
        <taxon>Patellogastropoda</taxon>
        <taxon>Patelloidea</taxon>
        <taxon>Patellidae</taxon>
        <taxon>Patella</taxon>
    </lineage>
</organism>
<protein>
    <submittedName>
        <fullName evidence="1">Uncharacterized protein</fullName>
    </submittedName>
</protein>
<keyword evidence="2" id="KW-1185">Reference proteome</keyword>
<proteinExistence type="predicted"/>
<reference evidence="1 2" key="1">
    <citation type="submission" date="2024-01" db="EMBL/GenBank/DDBJ databases">
        <title>The genome of the rayed Mediterranean limpet Patella caerulea (Linnaeus, 1758).</title>
        <authorList>
            <person name="Anh-Thu Weber A."/>
            <person name="Halstead-Nussloch G."/>
        </authorList>
    </citation>
    <scope>NUCLEOTIDE SEQUENCE [LARGE SCALE GENOMIC DNA]</scope>
    <source>
        <strain evidence="1">AATW-2023a</strain>
        <tissue evidence="1">Whole specimen</tissue>
    </source>
</reference>
<evidence type="ECO:0000313" key="1">
    <source>
        <dbReference type="EMBL" id="KAK6180293.1"/>
    </source>
</evidence>
<dbReference type="Gene3D" id="3.30.70.1820">
    <property type="entry name" value="L1 transposable element, RRM domain"/>
    <property type="match status" value="1"/>
</dbReference>
<accession>A0AAN8JUJ6</accession>
<dbReference type="Proteomes" id="UP001347796">
    <property type="component" value="Unassembled WGS sequence"/>
</dbReference>
<sequence>MASPATPTPSRKRPNTVSPIDMQREILLASSLSNSVLKRTKQTKIKSMFIQSGNDDDKTYRPTSEYEDDTLSDISLTQVDQTNSDFNNFVGTIDKEQTNLKEIDTSTSLTDENTAKTHPINTFSEQDDSIFDKTVEALTHQIALSFHSRQVKDAIRPFIQQMVQEEIKKQVAPLQNEIESLKLQLATTSLHLNASVQDKCDELEQYSRKNCIRISGIKEDLNENVEGKIMKVLSTIDNSLSPNNIENCHRLGRKQANKHRQIIVRLKSYKTKVHIMKNRKMAQTAIKGVYINEDLTRYRAYVASITRWSYKQGFIAACWTRDGKIFIRENSTVPGKNGPTRKLTSPVEVPGYKPTSEELINYNLTSSLQAQTDSPSAEI</sequence>
<name>A0AAN8JUJ6_PATCE</name>
<dbReference type="PANTHER" id="PTHR37445">
    <property type="entry name" value="PROTEIN CBG24663"/>
    <property type="match status" value="1"/>
</dbReference>
<comment type="caution">
    <text evidence="1">The sequence shown here is derived from an EMBL/GenBank/DDBJ whole genome shotgun (WGS) entry which is preliminary data.</text>
</comment>
<evidence type="ECO:0000313" key="2">
    <source>
        <dbReference type="Proteomes" id="UP001347796"/>
    </source>
</evidence>
<dbReference type="EMBL" id="JAZGQO010000008">
    <property type="protein sequence ID" value="KAK6180293.1"/>
    <property type="molecule type" value="Genomic_DNA"/>
</dbReference>